<accession>A0ABY7ENI8</accession>
<proteinExistence type="predicted"/>
<evidence type="ECO:0000313" key="2">
    <source>
        <dbReference type="Proteomes" id="UP001164746"/>
    </source>
</evidence>
<keyword evidence="2" id="KW-1185">Reference proteome</keyword>
<dbReference type="EMBL" id="CP111018">
    <property type="protein sequence ID" value="WAR10780.1"/>
    <property type="molecule type" value="Genomic_DNA"/>
</dbReference>
<name>A0ABY7ENI8_MYAAR</name>
<protein>
    <submittedName>
        <fullName evidence="1">Uncharacterized protein</fullName>
    </submittedName>
</protein>
<reference evidence="1" key="1">
    <citation type="submission" date="2022-11" db="EMBL/GenBank/DDBJ databases">
        <title>Centuries of genome instability and evolution in soft-shell clam transmissible cancer (bioRxiv).</title>
        <authorList>
            <person name="Hart S.F.M."/>
            <person name="Yonemitsu M.A."/>
            <person name="Giersch R.M."/>
            <person name="Beal B.F."/>
            <person name="Arriagada G."/>
            <person name="Davis B.W."/>
            <person name="Ostrander E.A."/>
            <person name="Goff S.P."/>
            <person name="Metzger M.J."/>
        </authorList>
    </citation>
    <scope>NUCLEOTIDE SEQUENCE</scope>
    <source>
        <strain evidence="1">MELC-2E11</strain>
        <tissue evidence="1">Siphon/mantle</tissue>
    </source>
</reference>
<organism evidence="1 2">
    <name type="scientific">Mya arenaria</name>
    <name type="common">Soft-shell clam</name>
    <dbReference type="NCBI Taxonomy" id="6604"/>
    <lineage>
        <taxon>Eukaryota</taxon>
        <taxon>Metazoa</taxon>
        <taxon>Spiralia</taxon>
        <taxon>Lophotrochozoa</taxon>
        <taxon>Mollusca</taxon>
        <taxon>Bivalvia</taxon>
        <taxon>Autobranchia</taxon>
        <taxon>Heteroconchia</taxon>
        <taxon>Euheterodonta</taxon>
        <taxon>Imparidentia</taxon>
        <taxon>Neoheterodontei</taxon>
        <taxon>Myida</taxon>
        <taxon>Myoidea</taxon>
        <taxon>Myidae</taxon>
        <taxon>Mya</taxon>
    </lineage>
</organism>
<dbReference type="Proteomes" id="UP001164746">
    <property type="component" value="Chromosome 7"/>
</dbReference>
<gene>
    <name evidence="1" type="ORF">MAR_035856</name>
</gene>
<dbReference type="PROSITE" id="PS51257">
    <property type="entry name" value="PROKAR_LIPOPROTEIN"/>
    <property type="match status" value="1"/>
</dbReference>
<evidence type="ECO:0000313" key="1">
    <source>
        <dbReference type="EMBL" id="WAR10780.1"/>
    </source>
</evidence>
<sequence length="51" mass="5796">MCSSYWRRMMMRNIGHMTCSVSSGSCSLRMGRCSGRKLPGCTSPLYDLWLT</sequence>